<name>A0A2K1Q124_9GAMM</name>
<gene>
    <name evidence="1" type="ORF">Lysil_0374</name>
</gene>
<dbReference type="Proteomes" id="UP000236220">
    <property type="component" value="Unassembled WGS sequence"/>
</dbReference>
<organism evidence="1 2">
    <name type="scientific">Solilutibacter silvestris</name>
    <dbReference type="NCBI Taxonomy" id="1645665"/>
    <lineage>
        <taxon>Bacteria</taxon>
        <taxon>Pseudomonadati</taxon>
        <taxon>Pseudomonadota</taxon>
        <taxon>Gammaproteobacteria</taxon>
        <taxon>Lysobacterales</taxon>
        <taxon>Lysobacteraceae</taxon>
        <taxon>Solilutibacter</taxon>
    </lineage>
</organism>
<dbReference type="RefSeq" id="WP_103073886.1">
    <property type="nucleotide sequence ID" value="NZ_NPZB01000001.1"/>
</dbReference>
<accession>A0A2K1Q124</accession>
<evidence type="ECO:0000313" key="1">
    <source>
        <dbReference type="EMBL" id="PNS08745.1"/>
    </source>
</evidence>
<dbReference type="EMBL" id="NPZB01000001">
    <property type="protein sequence ID" value="PNS08745.1"/>
    <property type="molecule type" value="Genomic_DNA"/>
</dbReference>
<keyword evidence="2" id="KW-1185">Reference proteome</keyword>
<dbReference type="InterPro" id="IPR009097">
    <property type="entry name" value="Cyclic_Pdiesterase"/>
</dbReference>
<dbReference type="AlphaFoldDB" id="A0A2K1Q124"/>
<protein>
    <recommendedName>
        <fullName evidence="3">2'-5' RNA ligase</fullName>
    </recommendedName>
</protein>
<proteinExistence type="predicted"/>
<comment type="caution">
    <text evidence="1">The sequence shown here is derived from an EMBL/GenBank/DDBJ whole genome shotgun (WGS) entry which is preliminary data.</text>
</comment>
<evidence type="ECO:0000313" key="2">
    <source>
        <dbReference type="Proteomes" id="UP000236220"/>
    </source>
</evidence>
<dbReference type="Gene3D" id="3.90.1140.10">
    <property type="entry name" value="Cyclic phosphodiesterase"/>
    <property type="match status" value="1"/>
</dbReference>
<dbReference type="OrthoDB" id="6007484at2"/>
<reference evidence="1 2" key="1">
    <citation type="submission" date="2017-08" db="EMBL/GenBank/DDBJ databases">
        <title>Lysobacter sylvestris genome.</title>
        <authorList>
            <person name="Zhang D.-C."/>
            <person name="Albuquerque L."/>
            <person name="Franca L."/>
            <person name="Froufe H.J.C."/>
            <person name="Barroso C."/>
            <person name="Egas C."/>
            <person name="Da Costa M."/>
            <person name="Margesin R."/>
        </authorList>
    </citation>
    <scope>NUCLEOTIDE SEQUENCE [LARGE SCALE GENOMIC DNA]</scope>
    <source>
        <strain evidence="1 2">AM20-91</strain>
    </source>
</reference>
<evidence type="ECO:0008006" key="3">
    <source>
        <dbReference type="Google" id="ProtNLM"/>
    </source>
</evidence>
<sequence>MASVERALFVAMPGQQVRDKLLDAVRSKGLDHPLGSAMFDPLNWHQSLSDRHWSPSAERIEQLKRAGSRINGAAFTMRFDRIGGGDHWVFGVKGGRRGLKDLLDAVQRGLGTEGLADNLSHSPHITLSYNAPHPLQQVEIEPVEWLVDELLLVIGGGSEPYRYRVVERWPLQAADQVPGAQLGLL</sequence>
<dbReference type="SUPFAM" id="SSF55144">
    <property type="entry name" value="LigT-like"/>
    <property type="match status" value="1"/>
</dbReference>